<reference evidence="1 2" key="2">
    <citation type="journal article" date="2017" name="Nature">
        <title>The Apostasia genome and the evolution of orchids.</title>
        <authorList>
            <person name="Zhang G.Q."/>
            <person name="Liu K.W."/>
            <person name="Li Z."/>
            <person name="Lohaus R."/>
            <person name="Hsiao Y.Y."/>
            <person name="Niu S.C."/>
            <person name="Wang J.Y."/>
            <person name="Lin Y.C."/>
            <person name="Xu Q."/>
            <person name="Chen L.J."/>
            <person name="Yoshida K."/>
            <person name="Fujiwara S."/>
            <person name="Wang Z.W."/>
            <person name="Zhang Y.Q."/>
            <person name="Mitsuda N."/>
            <person name="Wang M."/>
            <person name="Liu G.H."/>
            <person name="Pecoraro L."/>
            <person name="Huang H.X."/>
            <person name="Xiao X.J."/>
            <person name="Lin M."/>
            <person name="Wu X.Y."/>
            <person name="Wu W.L."/>
            <person name="Chen Y.Y."/>
            <person name="Chang S.B."/>
            <person name="Sakamoto S."/>
            <person name="Ohme-Takagi M."/>
            <person name="Yagi M."/>
            <person name="Zeng S.J."/>
            <person name="Shen C.Y."/>
            <person name="Yeh C.M."/>
            <person name="Luo Y.B."/>
            <person name="Tsai W.C."/>
            <person name="Van de Peer Y."/>
            <person name="Liu Z.J."/>
        </authorList>
    </citation>
    <scope>NUCLEOTIDE SEQUENCE [LARGE SCALE GENOMIC DNA]</scope>
    <source>
        <tissue evidence="1">The whole plant</tissue>
    </source>
</reference>
<proteinExistence type="predicted"/>
<gene>
    <name evidence="1" type="ORF">MA16_Dca008077</name>
</gene>
<protein>
    <submittedName>
        <fullName evidence="1">Uncharacterized protein</fullName>
    </submittedName>
</protein>
<organism evidence="1 2">
    <name type="scientific">Dendrobium catenatum</name>
    <dbReference type="NCBI Taxonomy" id="906689"/>
    <lineage>
        <taxon>Eukaryota</taxon>
        <taxon>Viridiplantae</taxon>
        <taxon>Streptophyta</taxon>
        <taxon>Embryophyta</taxon>
        <taxon>Tracheophyta</taxon>
        <taxon>Spermatophyta</taxon>
        <taxon>Magnoliopsida</taxon>
        <taxon>Liliopsida</taxon>
        <taxon>Asparagales</taxon>
        <taxon>Orchidaceae</taxon>
        <taxon>Epidendroideae</taxon>
        <taxon>Malaxideae</taxon>
        <taxon>Dendrobiinae</taxon>
        <taxon>Dendrobium</taxon>
    </lineage>
</organism>
<dbReference type="EMBL" id="KZ502741">
    <property type="protein sequence ID" value="PKU73513.1"/>
    <property type="molecule type" value="Genomic_DNA"/>
</dbReference>
<evidence type="ECO:0000313" key="1">
    <source>
        <dbReference type="EMBL" id="PKU73513.1"/>
    </source>
</evidence>
<evidence type="ECO:0000313" key="2">
    <source>
        <dbReference type="Proteomes" id="UP000233837"/>
    </source>
</evidence>
<dbReference type="AlphaFoldDB" id="A0A2I0WCZ0"/>
<reference evidence="1 2" key="1">
    <citation type="journal article" date="2016" name="Sci. Rep.">
        <title>The Dendrobium catenatum Lindl. genome sequence provides insights into polysaccharide synthase, floral development and adaptive evolution.</title>
        <authorList>
            <person name="Zhang G.Q."/>
            <person name="Xu Q."/>
            <person name="Bian C."/>
            <person name="Tsai W.C."/>
            <person name="Yeh C.M."/>
            <person name="Liu K.W."/>
            <person name="Yoshida K."/>
            <person name="Zhang L.S."/>
            <person name="Chang S.B."/>
            <person name="Chen F."/>
            <person name="Shi Y."/>
            <person name="Su Y.Y."/>
            <person name="Zhang Y.Q."/>
            <person name="Chen L.J."/>
            <person name="Yin Y."/>
            <person name="Lin M."/>
            <person name="Huang H."/>
            <person name="Deng H."/>
            <person name="Wang Z.W."/>
            <person name="Zhu S.L."/>
            <person name="Zhao X."/>
            <person name="Deng C."/>
            <person name="Niu S.C."/>
            <person name="Huang J."/>
            <person name="Wang M."/>
            <person name="Liu G.H."/>
            <person name="Yang H.J."/>
            <person name="Xiao X.J."/>
            <person name="Hsiao Y.Y."/>
            <person name="Wu W.L."/>
            <person name="Chen Y.Y."/>
            <person name="Mitsuda N."/>
            <person name="Ohme-Takagi M."/>
            <person name="Luo Y.B."/>
            <person name="Van de Peer Y."/>
            <person name="Liu Z.J."/>
        </authorList>
    </citation>
    <scope>NUCLEOTIDE SEQUENCE [LARGE SCALE GENOMIC DNA]</scope>
    <source>
        <tissue evidence="1">The whole plant</tissue>
    </source>
</reference>
<keyword evidence="2" id="KW-1185">Reference proteome</keyword>
<name>A0A2I0WCZ0_9ASPA</name>
<accession>A0A2I0WCZ0</accession>
<dbReference type="Proteomes" id="UP000233837">
    <property type="component" value="Unassembled WGS sequence"/>
</dbReference>
<sequence length="71" mass="8092">MKIPGDLPEWHLSEDLANPIGQVNGNHDLAHSVLHSTKMEVAQLDHEQIEELHTIARKRQLILRLWLGKLG</sequence>